<dbReference type="Proteomes" id="UP001198962">
    <property type="component" value="Unassembled WGS sequence"/>
</dbReference>
<comment type="similarity">
    <text evidence="3">Belongs to the Maf family. YhdE subfamily.</text>
</comment>
<dbReference type="InterPro" id="IPR029001">
    <property type="entry name" value="ITPase-like_fam"/>
</dbReference>
<dbReference type="GO" id="GO:0009117">
    <property type="term" value="P:nucleotide metabolic process"/>
    <property type="evidence" value="ECO:0007669"/>
    <property type="project" value="UniProtKB-KW"/>
</dbReference>
<evidence type="ECO:0000313" key="5">
    <source>
        <dbReference type="Proteomes" id="UP001198962"/>
    </source>
</evidence>
<sequence length="192" mass="20943">MKKVILASASPRRRELLHQVGIEPEIEPSHVEEVITTTVPADAVMELSAQKAGDIAKRHEGEQVIVIGADTVVSADGKILGKPHDEREAFEMLSMLSGRKHQVYTGVTMVSCETGKTCTFAEKTDVEVYPMTEEQIRAYIATGEPMDKAGAYGIQGRFAMHVKGICGDYNNVVGLPVGRLCQELSNKLSENK</sequence>
<feature type="site" description="Important for substrate specificity" evidence="3">
    <location>
        <position position="155"/>
    </location>
</feature>
<feature type="active site" description="Proton acceptor" evidence="3">
    <location>
        <position position="70"/>
    </location>
</feature>
<comment type="catalytic activity">
    <reaction evidence="3">
        <text>UTP + H2O = UMP + diphosphate + H(+)</text>
        <dbReference type="Rhea" id="RHEA:29395"/>
        <dbReference type="ChEBI" id="CHEBI:15377"/>
        <dbReference type="ChEBI" id="CHEBI:15378"/>
        <dbReference type="ChEBI" id="CHEBI:33019"/>
        <dbReference type="ChEBI" id="CHEBI:46398"/>
        <dbReference type="ChEBI" id="CHEBI:57865"/>
        <dbReference type="EC" id="3.6.1.9"/>
    </reaction>
</comment>
<evidence type="ECO:0000256" key="3">
    <source>
        <dbReference type="HAMAP-Rule" id="MF_00528"/>
    </source>
</evidence>
<dbReference type="GO" id="GO:0005737">
    <property type="term" value="C:cytoplasm"/>
    <property type="evidence" value="ECO:0007669"/>
    <property type="project" value="UniProtKB-SubCell"/>
</dbReference>
<dbReference type="Gene3D" id="3.90.950.10">
    <property type="match status" value="1"/>
</dbReference>
<keyword evidence="5" id="KW-1185">Reference proteome</keyword>
<dbReference type="CDD" id="cd00555">
    <property type="entry name" value="Maf"/>
    <property type="match status" value="1"/>
</dbReference>
<keyword evidence="3" id="KW-0546">Nucleotide metabolism</keyword>
<dbReference type="PIRSF" id="PIRSF006305">
    <property type="entry name" value="Maf"/>
    <property type="match status" value="1"/>
</dbReference>
<dbReference type="EMBL" id="JAJEPU010000003">
    <property type="protein sequence ID" value="MCC2163683.1"/>
    <property type="molecule type" value="Genomic_DNA"/>
</dbReference>
<feature type="site" description="Important for substrate specificity" evidence="3">
    <location>
        <position position="71"/>
    </location>
</feature>
<comment type="catalytic activity">
    <reaction evidence="3">
        <text>dTTP + H2O = dTMP + diphosphate + H(+)</text>
        <dbReference type="Rhea" id="RHEA:28534"/>
        <dbReference type="ChEBI" id="CHEBI:15377"/>
        <dbReference type="ChEBI" id="CHEBI:15378"/>
        <dbReference type="ChEBI" id="CHEBI:33019"/>
        <dbReference type="ChEBI" id="CHEBI:37568"/>
        <dbReference type="ChEBI" id="CHEBI:63528"/>
        <dbReference type="EC" id="3.6.1.9"/>
    </reaction>
</comment>
<comment type="subcellular location">
    <subcellularLocation>
        <location evidence="3">Cytoplasm</location>
    </subcellularLocation>
</comment>
<keyword evidence="2 3" id="KW-0378">Hydrolase</keyword>
<reference evidence="4" key="1">
    <citation type="submission" date="2021-10" db="EMBL/GenBank/DDBJ databases">
        <title>Anaerobic single-cell dispensing facilitates the cultivation of human gut bacteria.</title>
        <authorList>
            <person name="Afrizal A."/>
        </authorList>
    </citation>
    <scope>NUCLEOTIDE SEQUENCE</scope>
    <source>
        <strain evidence="4">CLA-AA-H274</strain>
    </source>
</reference>
<dbReference type="NCBIfam" id="TIGR00172">
    <property type="entry name" value="maf"/>
    <property type="match status" value="1"/>
</dbReference>
<dbReference type="InterPro" id="IPR003697">
    <property type="entry name" value="Maf-like"/>
</dbReference>
<dbReference type="Pfam" id="PF02545">
    <property type="entry name" value="Maf"/>
    <property type="match status" value="1"/>
</dbReference>
<comment type="caution">
    <text evidence="4">The sequence shown here is derived from an EMBL/GenBank/DDBJ whole genome shotgun (WGS) entry which is preliminary data.</text>
</comment>
<dbReference type="PANTHER" id="PTHR43213">
    <property type="entry name" value="BIFUNCTIONAL DTTP/UTP PYROPHOSPHATASE/METHYLTRANSFERASE PROTEIN-RELATED"/>
    <property type="match status" value="1"/>
</dbReference>
<comment type="caution">
    <text evidence="3">Lacks conserved residue(s) required for the propagation of feature annotation.</text>
</comment>
<evidence type="ECO:0000256" key="1">
    <source>
        <dbReference type="ARBA" id="ARBA00001968"/>
    </source>
</evidence>
<feature type="site" description="Important for substrate specificity" evidence="3">
    <location>
        <position position="12"/>
    </location>
</feature>
<dbReference type="EC" id="3.6.1.9" evidence="3"/>
<protein>
    <recommendedName>
        <fullName evidence="3">dTTP/UTP pyrophosphatase</fullName>
        <shortName evidence="3">dTTPase/UTPase</shortName>
        <ecNumber evidence="3">3.6.1.9</ecNumber>
    </recommendedName>
    <alternativeName>
        <fullName evidence="3">Nucleoside triphosphate pyrophosphatase</fullName>
    </alternativeName>
    <alternativeName>
        <fullName evidence="3">Nucleotide pyrophosphatase</fullName>
        <shortName evidence="3">Nucleotide PPase</shortName>
    </alternativeName>
</protein>
<evidence type="ECO:0000256" key="2">
    <source>
        <dbReference type="ARBA" id="ARBA00022801"/>
    </source>
</evidence>
<keyword evidence="3" id="KW-0963">Cytoplasm</keyword>
<accession>A0AAE3DK32</accession>
<dbReference type="HAMAP" id="MF_00528">
    <property type="entry name" value="Maf"/>
    <property type="match status" value="1"/>
</dbReference>
<dbReference type="RefSeq" id="WP_177978878.1">
    <property type="nucleotide sequence ID" value="NZ_JAJEPU010000003.1"/>
</dbReference>
<evidence type="ECO:0000313" key="4">
    <source>
        <dbReference type="EMBL" id="MCC2163683.1"/>
    </source>
</evidence>
<organism evidence="4 5">
    <name type="scientific">Brotaphodocola catenula</name>
    <dbReference type="NCBI Taxonomy" id="2885361"/>
    <lineage>
        <taxon>Bacteria</taxon>
        <taxon>Bacillati</taxon>
        <taxon>Bacillota</taxon>
        <taxon>Clostridia</taxon>
        <taxon>Lachnospirales</taxon>
        <taxon>Lachnospiraceae</taxon>
        <taxon>Brotaphodocola</taxon>
    </lineage>
</organism>
<dbReference type="SUPFAM" id="SSF52972">
    <property type="entry name" value="ITPase-like"/>
    <property type="match status" value="1"/>
</dbReference>
<dbReference type="GO" id="GO:0047429">
    <property type="term" value="F:nucleoside triphosphate diphosphatase activity"/>
    <property type="evidence" value="ECO:0007669"/>
    <property type="project" value="UniProtKB-EC"/>
</dbReference>
<dbReference type="PANTHER" id="PTHR43213:SF5">
    <property type="entry name" value="BIFUNCTIONAL DTTP_UTP PYROPHOSPHATASE_METHYLTRANSFERASE PROTEIN-RELATED"/>
    <property type="match status" value="1"/>
</dbReference>
<proteinExistence type="inferred from homology"/>
<dbReference type="AlphaFoldDB" id="A0AAE3DK32"/>
<comment type="cofactor">
    <cofactor evidence="1 3">
        <name>a divalent metal cation</name>
        <dbReference type="ChEBI" id="CHEBI:60240"/>
    </cofactor>
</comment>
<comment type="function">
    <text evidence="3">Nucleoside triphosphate pyrophosphatase that hydrolyzes dTTP and UTP. May have a dual role in cell division arrest and in preventing the incorporation of modified nucleotides into cellular nucleic acids.</text>
</comment>
<name>A0AAE3DK32_9FIRM</name>
<gene>
    <name evidence="4" type="ORF">LKD32_02080</name>
</gene>